<dbReference type="EMBL" id="GL877426">
    <property type="protein sequence ID" value="ELA47027.1"/>
    <property type="molecule type" value="Genomic_DNA"/>
</dbReference>
<gene>
    <name evidence="1" type="ORF">VCUG_01472</name>
</gene>
<dbReference type="GeneID" id="19879350"/>
<proteinExistence type="predicted"/>
<dbReference type="AlphaFoldDB" id="L2GUJ5"/>
<dbReference type="SUPFAM" id="SSF52058">
    <property type="entry name" value="L domain-like"/>
    <property type="match status" value="1"/>
</dbReference>
<sequence>MLPDLYSYVETAIKYILLFETDFGLFFDDYMIVDDLNDTGLANFLEVLSNRQPFYSFSDGTQKSISKRRSRGEMDVTGHNLHYLSRYFGVRQIEYQSYHTIINKNKNIEYKIIYVPFKQRLFKKLMKLSEQISPKFTTDEICSIFKYVFPHQDKIRWLTYAICVFLQHDLHLVCSPKVLCKQSMKHISDPHVKNLASFIFGDNDTMIMFRKAVNTSLALTLRDSCNNEAHAYGDTVLSDPIHLKVDLKKLSIGFLFHRLSMNSSFLVRNMELLQNKFQDNMARSSLSVEIHIIGNIENIPESNTHHGDQTLVNELKFILACSFLNHESINDVLLKIDNLKQEINPEIFDRIKAVKSVACKFCSVEFMRSLPKHITITSADFMQADIDKSSNIPDNVLAISYLESVFYQSISLSSTSKICKISKCIFYNNSFVSIDETCENITVKNTSTTVKLNGAFGSTEVLLEGSPFSYLKLKNKAEHNGRLLEISGAKMKGTLEITADMRIVAFIRVYLSPESKVVFHEECTYVTISESCGLFDLRRFLGTELRLNENMLVMISPIERSTQKLSSVTLCDVRFHGIVTLPNRYERVELKGVFMDNSSLIILNNACKELALIEFSGTIDIRSVDSFDSIKIHASIHARNNIKFKGIPRVRYLCWHNICSDLCILQSLAVKFRDIEHLQFVNECPLRDCGDIVGYSASTGLRFIHTNNFECLPHPLVNYTVDMGTSGHVVPSVVPDFVANLILKRILQNPANKNIKKMEIQSVAVTKENFQLFKTLPKLQILRVYAKDFSTEIFQNLPDSLKLLDISNPFVDANGFGSNHMKDNWMLAGSLKKIKILTIDANVFFGLHLAGFALSNIEVLKIRFVWFLADSILPSIKKVEPRELLIEREENLIDPRWERIEGVELGRFIDLLAKRINFPSLKYFAFVSNKELVVIDPATLTIVSRRPGTEIHHSSQVITYKEDLNFE</sequence>
<reference evidence="2" key="1">
    <citation type="submission" date="2011-03" db="EMBL/GenBank/DDBJ databases">
        <title>The genome sequence of Vavraia culicis strain floridensis.</title>
        <authorList>
            <consortium name="The Broad Institute Genome Sequencing Platform"/>
            <person name="Cuomo C."/>
            <person name="Becnel J."/>
            <person name="Sanscrainte N."/>
            <person name="Young S.K."/>
            <person name="Zeng Q."/>
            <person name="Gargeya S."/>
            <person name="Fitzgerald M."/>
            <person name="Haas B."/>
            <person name="Abouelleil A."/>
            <person name="Alvarado L."/>
            <person name="Arachchi H.M."/>
            <person name="Berlin A."/>
            <person name="Chapman S.B."/>
            <person name="Gearin G."/>
            <person name="Goldberg J."/>
            <person name="Griggs A."/>
            <person name="Gujja S."/>
            <person name="Hansen M."/>
            <person name="Heiman D."/>
            <person name="Howarth C."/>
            <person name="Larimer J."/>
            <person name="Lui A."/>
            <person name="MacDonald P.J.P."/>
            <person name="McCowen C."/>
            <person name="Montmayeur A."/>
            <person name="Murphy C."/>
            <person name="Neiman D."/>
            <person name="Pearson M."/>
            <person name="Priest M."/>
            <person name="Roberts A."/>
            <person name="Saif S."/>
            <person name="Shea T."/>
            <person name="Sisk P."/>
            <person name="Stolte C."/>
            <person name="Sykes S."/>
            <person name="Wortman J."/>
            <person name="Nusbaum C."/>
            <person name="Birren B."/>
        </authorList>
    </citation>
    <scope>NUCLEOTIDE SEQUENCE [LARGE SCALE GENOMIC DNA]</scope>
    <source>
        <strain evidence="2">floridensis</strain>
    </source>
</reference>
<dbReference type="Proteomes" id="UP000011081">
    <property type="component" value="Unassembled WGS sequence"/>
</dbReference>
<dbReference type="HOGENOM" id="CLU_012976_0_0_1"/>
<evidence type="ECO:0000313" key="2">
    <source>
        <dbReference type="Proteomes" id="UP000011081"/>
    </source>
</evidence>
<dbReference type="OMA" id="PRWERIE"/>
<dbReference type="VEuPathDB" id="MicrosporidiaDB:VCUG_01472"/>
<organism evidence="1 2">
    <name type="scientific">Vavraia culicis (isolate floridensis)</name>
    <name type="common">Microsporidian parasite</name>
    <dbReference type="NCBI Taxonomy" id="948595"/>
    <lineage>
        <taxon>Eukaryota</taxon>
        <taxon>Fungi</taxon>
        <taxon>Fungi incertae sedis</taxon>
        <taxon>Microsporidia</taxon>
        <taxon>Pleistophoridae</taxon>
        <taxon>Vavraia</taxon>
    </lineage>
</organism>
<accession>L2GUJ5</accession>
<dbReference type="InParanoid" id="L2GUJ5"/>
<evidence type="ECO:0000313" key="1">
    <source>
        <dbReference type="EMBL" id="ELA47027.1"/>
    </source>
</evidence>
<dbReference type="OrthoDB" id="10482676at2759"/>
<protein>
    <submittedName>
        <fullName evidence="1">Uncharacterized protein</fullName>
    </submittedName>
</protein>
<name>L2GUJ5_VAVCU</name>
<keyword evidence="2" id="KW-1185">Reference proteome</keyword>
<dbReference type="RefSeq" id="XP_008074492.1">
    <property type="nucleotide sequence ID" value="XM_008076301.1"/>
</dbReference>